<dbReference type="KEGG" id="bcom:BAUCODRAFT_511703"/>
<reference evidence="1 2" key="1">
    <citation type="journal article" date="2012" name="PLoS Pathog.">
        <title>Diverse lifestyles and strategies of plant pathogenesis encoded in the genomes of eighteen Dothideomycetes fungi.</title>
        <authorList>
            <person name="Ohm R.A."/>
            <person name="Feau N."/>
            <person name="Henrissat B."/>
            <person name="Schoch C.L."/>
            <person name="Horwitz B.A."/>
            <person name="Barry K.W."/>
            <person name="Condon B.J."/>
            <person name="Copeland A.C."/>
            <person name="Dhillon B."/>
            <person name="Glaser F."/>
            <person name="Hesse C.N."/>
            <person name="Kosti I."/>
            <person name="LaButti K."/>
            <person name="Lindquist E.A."/>
            <person name="Lucas S."/>
            <person name="Salamov A.A."/>
            <person name="Bradshaw R.E."/>
            <person name="Ciuffetti L."/>
            <person name="Hamelin R.C."/>
            <person name="Kema G.H.J."/>
            <person name="Lawrence C."/>
            <person name="Scott J.A."/>
            <person name="Spatafora J.W."/>
            <person name="Turgeon B.G."/>
            <person name="de Wit P.J.G.M."/>
            <person name="Zhong S."/>
            <person name="Goodwin S.B."/>
            <person name="Grigoriev I.V."/>
        </authorList>
    </citation>
    <scope>NUCLEOTIDE SEQUENCE [LARGE SCALE GENOMIC DNA]</scope>
    <source>
        <strain evidence="1 2">UAMH 10762</strain>
    </source>
</reference>
<dbReference type="OrthoDB" id="5347452at2759"/>
<evidence type="ECO:0000313" key="1">
    <source>
        <dbReference type="EMBL" id="EMC95979.1"/>
    </source>
</evidence>
<gene>
    <name evidence="1" type="ORF">BAUCODRAFT_511703</name>
</gene>
<name>M2NA18_BAUPA</name>
<dbReference type="GeneID" id="19115046"/>
<evidence type="ECO:0000313" key="2">
    <source>
        <dbReference type="Proteomes" id="UP000011761"/>
    </source>
</evidence>
<dbReference type="Proteomes" id="UP000011761">
    <property type="component" value="Unassembled WGS sequence"/>
</dbReference>
<keyword evidence="2" id="KW-1185">Reference proteome</keyword>
<dbReference type="RefSeq" id="XP_007677259.1">
    <property type="nucleotide sequence ID" value="XM_007679069.1"/>
</dbReference>
<sequence>MALRIAIAQVALTHVARSYFVALPDPTAFAADEPDFNGWTPLPTQAPFAEEGGLIDRFELFGRQIAAQTCGYVNGNGSRPVTCAVGYGCGYDTSYNYGPVCCPTNSAGSFTTYCPPATACIDYANPANTYYVATLFSSELWW</sequence>
<dbReference type="eggNOG" id="ENOG502RP4Y">
    <property type="taxonomic scope" value="Eukaryota"/>
</dbReference>
<dbReference type="AlphaFoldDB" id="M2NA18"/>
<protein>
    <submittedName>
        <fullName evidence="1">Uncharacterized protein</fullName>
    </submittedName>
</protein>
<proteinExistence type="predicted"/>
<dbReference type="EMBL" id="KB445556">
    <property type="protein sequence ID" value="EMC95979.1"/>
    <property type="molecule type" value="Genomic_DNA"/>
</dbReference>
<dbReference type="HOGENOM" id="CLU_1815458_0_0_1"/>
<accession>M2NA18</accession>
<organism evidence="1 2">
    <name type="scientific">Baudoinia panamericana (strain UAMH 10762)</name>
    <name type="common">Angels' share fungus</name>
    <name type="synonym">Baudoinia compniacensis (strain UAMH 10762)</name>
    <dbReference type="NCBI Taxonomy" id="717646"/>
    <lineage>
        <taxon>Eukaryota</taxon>
        <taxon>Fungi</taxon>
        <taxon>Dikarya</taxon>
        <taxon>Ascomycota</taxon>
        <taxon>Pezizomycotina</taxon>
        <taxon>Dothideomycetes</taxon>
        <taxon>Dothideomycetidae</taxon>
        <taxon>Mycosphaerellales</taxon>
        <taxon>Teratosphaeriaceae</taxon>
        <taxon>Baudoinia</taxon>
    </lineage>
</organism>